<dbReference type="RefSeq" id="WP_133303828.1">
    <property type="nucleotide sequence ID" value="NZ_WCTY01000005.1"/>
</dbReference>
<dbReference type="Proteomes" id="UP000487221">
    <property type="component" value="Unassembled WGS sequence"/>
</dbReference>
<reference evidence="1 2" key="1">
    <citation type="journal article" date="2019" name="Nat. Med.">
        <title>A library of human gut bacterial isolates paired with longitudinal multiomics data enables mechanistic microbiome research.</title>
        <authorList>
            <person name="Poyet M."/>
            <person name="Groussin M."/>
            <person name="Gibbons S.M."/>
            <person name="Avila-Pacheco J."/>
            <person name="Jiang X."/>
            <person name="Kearney S.M."/>
            <person name="Perrotta A.R."/>
            <person name="Berdy B."/>
            <person name="Zhao S."/>
            <person name="Lieberman T.D."/>
            <person name="Swanson P.K."/>
            <person name="Smith M."/>
            <person name="Roesemann S."/>
            <person name="Alexander J.E."/>
            <person name="Rich S.A."/>
            <person name="Livny J."/>
            <person name="Vlamakis H."/>
            <person name="Clish C."/>
            <person name="Bullock K."/>
            <person name="Deik A."/>
            <person name="Scott J."/>
            <person name="Pierce K.A."/>
            <person name="Xavier R.J."/>
            <person name="Alm E.J."/>
        </authorList>
    </citation>
    <scope>NUCLEOTIDE SEQUENCE [LARGE SCALE GENOMIC DNA]</scope>
    <source>
        <strain evidence="1 2">BIOML-A19</strain>
    </source>
</reference>
<evidence type="ECO:0000313" key="1">
    <source>
        <dbReference type="EMBL" id="KAB4186682.1"/>
    </source>
</evidence>
<evidence type="ECO:0000313" key="2">
    <source>
        <dbReference type="Proteomes" id="UP000487221"/>
    </source>
</evidence>
<accession>A0A6A2GJI2</accession>
<proteinExistence type="predicted"/>
<dbReference type="EMBL" id="WCTY01000005">
    <property type="protein sequence ID" value="KAB4186682.1"/>
    <property type="molecule type" value="Genomic_DNA"/>
</dbReference>
<name>A0A6A2GJI2_BACUN</name>
<dbReference type="AlphaFoldDB" id="A0A6A2GJI2"/>
<protein>
    <submittedName>
        <fullName evidence="1">Uncharacterized protein</fullName>
    </submittedName>
</protein>
<sequence length="125" mass="14296">MTRIMVTKTTFKKKFPDVKVQKLQTSVVFSRQQVEETVLKMCDSLGTGLLYYNYANRWITVYTSEKMKTALDSMKPGSEVFHEHYGAYGKVMSDKPFVICGELCIRVNFGELPESGTYSCVCFVM</sequence>
<gene>
    <name evidence="1" type="ORF">GAQ44_03650</name>
</gene>
<organism evidence="1 2">
    <name type="scientific">Bacteroides uniformis</name>
    <dbReference type="NCBI Taxonomy" id="820"/>
    <lineage>
        <taxon>Bacteria</taxon>
        <taxon>Pseudomonadati</taxon>
        <taxon>Bacteroidota</taxon>
        <taxon>Bacteroidia</taxon>
        <taxon>Bacteroidales</taxon>
        <taxon>Bacteroidaceae</taxon>
        <taxon>Bacteroides</taxon>
    </lineage>
</organism>
<comment type="caution">
    <text evidence="1">The sequence shown here is derived from an EMBL/GenBank/DDBJ whole genome shotgun (WGS) entry which is preliminary data.</text>
</comment>